<dbReference type="EMBL" id="BAAARA010000002">
    <property type="protein sequence ID" value="GAA2333663.1"/>
    <property type="molecule type" value="Genomic_DNA"/>
</dbReference>
<proteinExistence type="predicted"/>
<accession>A0ABN3FMZ1</accession>
<name>A0ABN3FMZ1_9PSEU</name>
<reference evidence="1 2" key="1">
    <citation type="journal article" date="2019" name="Int. J. Syst. Evol. Microbiol.">
        <title>The Global Catalogue of Microorganisms (GCM) 10K type strain sequencing project: providing services to taxonomists for standard genome sequencing and annotation.</title>
        <authorList>
            <consortium name="The Broad Institute Genomics Platform"/>
            <consortium name="The Broad Institute Genome Sequencing Center for Infectious Disease"/>
            <person name="Wu L."/>
            <person name="Ma J."/>
        </authorList>
    </citation>
    <scope>NUCLEOTIDE SEQUENCE [LARGE SCALE GENOMIC DNA]</scope>
    <source>
        <strain evidence="1 2">JCM 16221</strain>
    </source>
</reference>
<dbReference type="Proteomes" id="UP001501218">
    <property type="component" value="Unassembled WGS sequence"/>
</dbReference>
<gene>
    <name evidence="1" type="ORF">GCM10009854_06370</name>
</gene>
<dbReference type="RefSeq" id="WP_344126331.1">
    <property type="nucleotide sequence ID" value="NZ_BAAARA010000002.1"/>
</dbReference>
<comment type="caution">
    <text evidence="1">The sequence shown here is derived from an EMBL/GenBank/DDBJ whole genome shotgun (WGS) entry which is preliminary data.</text>
</comment>
<protein>
    <submittedName>
        <fullName evidence="1">Uncharacterized protein</fullName>
    </submittedName>
</protein>
<organism evidence="1 2">
    <name type="scientific">Saccharopolyspora halophila</name>
    <dbReference type="NCBI Taxonomy" id="405551"/>
    <lineage>
        <taxon>Bacteria</taxon>
        <taxon>Bacillati</taxon>
        <taxon>Actinomycetota</taxon>
        <taxon>Actinomycetes</taxon>
        <taxon>Pseudonocardiales</taxon>
        <taxon>Pseudonocardiaceae</taxon>
        <taxon>Saccharopolyspora</taxon>
    </lineage>
</organism>
<evidence type="ECO:0000313" key="1">
    <source>
        <dbReference type="EMBL" id="GAA2333663.1"/>
    </source>
</evidence>
<keyword evidence="2" id="KW-1185">Reference proteome</keyword>
<evidence type="ECO:0000313" key="2">
    <source>
        <dbReference type="Proteomes" id="UP001501218"/>
    </source>
</evidence>
<sequence length="61" mass="6550">MLLGTEVAQHASRLAVVLQLFLGETPWTLGSAVRGIVMSHPRGELLLVILRAGAREEAARS</sequence>